<evidence type="ECO:0000313" key="2">
    <source>
        <dbReference type="Proteomes" id="UP000823399"/>
    </source>
</evidence>
<dbReference type="GeneID" id="64706620"/>
<sequence>MATSSVATDAFSCSVRRGALTTAVELVEQGRAVFWTWLTRLRLPLDELSLSSDTGAALAKELQQLSFRLCSAFDKSTEDQSLDIQQLTMQWDDVVSRIRMMSAFSRFLLPPLFSDLRKAAEEGPVIIVNASWLDSSWDGASMRPVLGYCWHGSVSLSTELRLYEAGWTPPGMVPL</sequence>
<proteinExistence type="predicted"/>
<dbReference type="Proteomes" id="UP000823399">
    <property type="component" value="Unassembled WGS sequence"/>
</dbReference>
<accession>A0A9P7ETT1</accession>
<dbReference type="AlphaFoldDB" id="A0A9P7ETT1"/>
<dbReference type="RefSeq" id="XP_041285691.1">
    <property type="nucleotide sequence ID" value="XM_041444361.1"/>
</dbReference>
<keyword evidence="2" id="KW-1185">Reference proteome</keyword>
<name>A0A9P7ETT1_9AGAM</name>
<dbReference type="EMBL" id="JABBWM010000117">
    <property type="protein sequence ID" value="KAG2088843.1"/>
    <property type="molecule type" value="Genomic_DNA"/>
</dbReference>
<organism evidence="1 2">
    <name type="scientific">Suillus discolor</name>
    <dbReference type="NCBI Taxonomy" id="1912936"/>
    <lineage>
        <taxon>Eukaryota</taxon>
        <taxon>Fungi</taxon>
        <taxon>Dikarya</taxon>
        <taxon>Basidiomycota</taxon>
        <taxon>Agaricomycotina</taxon>
        <taxon>Agaricomycetes</taxon>
        <taxon>Agaricomycetidae</taxon>
        <taxon>Boletales</taxon>
        <taxon>Suillineae</taxon>
        <taxon>Suillaceae</taxon>
        <taxon>Suillus</taxon>
    </lineage>
</organism>
<dbReference type="OrthoDB" id="3261278at2759"/>
<reference evidence="1" key="1">
    <citation type="journal article" date="2020" name="New Phytol.">
        <title>Comparative genomics reveals dynamic genome evolution in host specialist ectomycorrhizal fungi.</title>
        <authorList>
            <person name="Lofgren L.A."/>
            <person name="Nguyen N.H."/>
            <person name="Vilgalys R."/>
            <person name="Ruytinx J."/>
            <person name="Liao H.L."/>
            <person name="Branco S."/>
            <person name="Kuo A."/>
            <person name="LaButti K."/>
            <person name="Lipzen A."/>
            <person name="Andreopoulos W."/>
            <person name="Pangilinan J."/>
            <person name="Riley R."/>
            <person name="Hundley H."/>
            <person name="Na H."/>
            <person name="Barry K."/>
            <person name="Grigoriev I.V."/>
            <person name="Stajich J.E."/>
            <person name="Kennedy P.G."/>
        </authorList>
    </citation>
    <scope>NUCLEOTIDE SEQUENCE</scope>
    <source>
        <strain evidence="1">FC423</strain>
    </source>
</reference>
<gene>
    <name evidence="1" type="ORF">F5147DRAFT_841240</name>
</gene>
<evidence type="ECO:0000313" key="1">
    <source>
        <dbReference type="EMBL" id="KAG2088843.1"/>
    </source>
</evidence>
<comment type="caution">
    <text evidence="1">The sequence shown here is derived from an EMBL/GenBank/DDBJ whole genome shotgun (WGS) entry which is preliminary data.</text>
</comment>
<protein>
    <submittedName>
        <fullName evidence="1">Uncharacterized protein</fullName>
    </submittedName>
</protein>